<comment type="caution">
    <text evidence="2">The sequence shown here is derived from an EMBL/GenBank/DDBJ whole genome shotgun (WGS) entry which is preliminary data.</text>
</comment>
<dbReference type="PROSITE" id="PS51332">
    <property type="entry name" value="B12_BINDING"/>
    <property type="match status" value="1"/>
</dbReference>
<reference evidence="2 3" key="1">
    <citation type="submission" date="2019-04" db="EMBL/GenBank/DDBJ databases">
        <title>Bacillus caeni sp. nov., a bacterium isolated from mangrove sediment.</title>
        <authorList>
            <person name="Huang H."/>
            <person name="Mo K."/>
            <person name="Hu Y."/>
        </authorList>
    </citation>
    <scope>NUCLEOTIDE SEQUENCE [LARGE SCALE GENOMIC DNA]</scope>
    <source>
        <strain evidence="2 3">HB172195</strain>
    </source>
</reference>
<dbReference type="CDD" id="cd02065">
    <property type="entry name" value="B12-binding_like"/>
    <property type="match status" value="1"/>
</dbReference>
<keyword evidence="3" id="KW-1185">Reference proteome</keyword>
<dbReference type="Pfam" id="PF02607">
    <property type="entry name" value="B12-binding_2"/>
    <property type="match status" value="1"/>
</dbReference>
<dbReference type="Gene3D" id="1.10.1240.10">
    <property type="entry name" value="Methionine synthase domain"/>
    <property type="match status" value="1"/>
</dbReference>
<dbReference type="GO" id="GO:0031419">
    <property type="term" value="F:cobalamin binding"/>
    <property type="evidence" value="ECO:0007669"/>
    <property type="project" value="InterPro"/>
</dbReference>
<accession>A0A5R9F219</accession>
<dbReference type="InterPro" id="IPR003759">
    <property type="entry name" value="Cbl-bd_cap"/>
</dbReference>
<dbReference type="Pfam" id="PF02310">
    <property type="entry name" value="B12-binding"/>
    <property type="match status" value="1"/>
</dbReference>
<protein>
    <recommendedName>
        <fullName evidence="1">B12-binding domain-containing protein</fullName>
    </recommendedName>
</protein>
<dbReference type="Proteomes" id="UP000308230">
    <property type="component" value="Unassembled WGS sequence"/>
</dbReference>
<evidence type="ECO:0000313" key="3">
    <source>
        <dbReference type="Proteomes" id="UP000308230"/>
    </source>
</evidence>
<dbReference type="Gene3D" id="3.40.50.280">
    <property type="entry name" value="Cobalamin-binding domain"/>
    <property type="match status" value="1"/>
</dbReference>
<proteinExistence type="predicted"/>
<dbReference type="AlphaFoldDB" id="A0A5R9F219"/>
<dbReference type="OrthoDB" id="5756833at2"/>
<feature type="domain" description="B12-binding" evidence="1">
    <location>
        <begin position="92"/>
        <end position="222"/>
    </location>
</feature>
<evidence type="ECO:0000313" key="2">
    <source>
        <dbReference type="EMBL" id="TLS34953.1"/>
    </source>
</evidence>
<dbReference type="InterPro" id="IPR036594">
    <property type="entry name" value="Meth_synthase_dom"/>
</dbReference>
<evidence type="ECO:0000259" key="1">
    <source>
        <dbReference type="PROSITE" id="PS51332"/>
    </source>
</evidence>
<dbReference type="InterPro" id="IPR036724">
    <property type="entry name" value="Cobalamin-bd_sf"/>
</dbReference>
<dbReference type="RefSeq" id="WP_138129659.1">
    <property type="nucleotide sequence ID" value="NZ_SWLG01000035.1"/>
</dbReference>
<dbReference type="InterPro" id="IPR006158">
    <property type="entry name" value="Cobalamin-bd"/>
</dbReference>
<dbReference type="SUPFAM" id="SSF47644">
    <property type="entry name" value="Methionine synthase domain"/>
    <property type="match status" value="1"/>
</dbReference>
<dbReference type="SUPFAM" id="SSF52242">
    <property type="entry name" value="Cobalamin (vitamin B12)-binding domain"/>
    <property type="match status" value="1"/>
</dbReference>
<dbReference type="EMBL" id="SWLG01000035">
    <property type="protein sequence ID" value="TLS34953.1"/>
    <property type="molecule type" value="Genomic_DNA"/>
</dbReference>
<dbReference type="GO" id="GO:0046872">
    <property type="term" value="F:metal ion binding"/>
    <property type="evidence" value="ECO:0007669"/>
    <property type="project" value="InterPro"/>
</dbReference>
<sequence length="222" mass="25891">MHHDVQELTKQLLAGDQDAAWDIIDNQIEQGQDSLQIYHSLITEAMRRIGELWEKDEITVADEHLATTTCDFILTRYHFVKKKEFKQTDYPRRKALFLCLEQEQHYIGLKMVALLFEEYGWETRLLGANLPLEYAEKIAEDWEPEVIGLSLTIVYHAERLEQYVKALESLKHQPTIMVGGRLTSAYDFSLYCSTETRILKCLEDIEAFLQETGYGVRENARN</sequence>
<name>A0A5R9F219_9BACL</name>
<gene>
    <name evidence="2" type="ORF">FCL54_23095</name>
</gene>
<organism evidence="2 3">
    <name type="scientific">Exobacillus caeni</name>
    <dbReference type="NCBI Taxonomy" id="2574798"/>
    <lineage>
        <taxon>Bacteria</taxon>
        <taxon>Bacillati</taxon>
        <taxon>Bacillota</taxon>
        <taxon>Bacilli</taxon>
        <taxon>Bacillales</taxon>
        <taxon>Guptibacillaceae</taxon>
        <taxon>Exobacillus</taxon>
    </lineage>
</organism>